<proteinExistence type="predicted"/>
<gene>
    <name evidence="2" type="ORF">OPV22_034480</name>
</gene>
<keyword evidence="3" id="KW-1185">Reference proteome</keyword>
<dbReference type="Proteomes" id="UP001222027">
    <property type="component" value="Unassembled WGS sequence"/>
</dbReference>
<dbReference type="AlphaFoldDB" id="A0AAV8PX31"/>
<evidence type="ECO:0000313" key="2">
    <source>
        <dbReference type="EMBL" id="KAJ8461554.1"/>
    </source>
</evidence>
<sequence length="429" mass="48528">MLCDTCCRRCPLASPQSRTSAAPPSLHCTAPFPIASPRLMSIGPGWASREEGEGNRTKNKRSALRLLSPWKTEVMENEIREGEYLALISELTNTNTIRSHDVEFQQPDIEKLELVEVKANTECSEGASEDEIEFLSRRVKSTATMLAYLKSKATIMAIPQLAHTSCGIRHQEGVGLVDKHGIPLSDWFKVVDCSSFGDSDEEVQLTNIPQFESFDANDGAYTGEILNSVHMVSDVMESLVKRVIMAETEADNQKEKVKLGMEENTKMTLQIEIMSTKVEEMEKFALGANSILNDMRQKVEDMVEETLIQRQQAEENKQELHRVKQNFETLRSFVRSLISVRELLLSSEQQFQTVDELFDRLLVETTHLQNDKVQKEAEVQKLIEENVRLRALLDKKEAELLAMNEQLSNARSDILVLLMFCSAQGSKQE</sequence>
<name>A0AAV8PX31_ENSVE</name>
<feature type="coiled-coil region" evidence="1">
    <location>
        <begin position="365"/>
        <end position="413"/>
    </location>
</feature>
<accession>A0AAV8PX31</accession>
<comment type="caution">
    <text evidence="2">The sequence shown here is derived from an EMBL/GenBank/DDBJ whole genome shotgun (WGS) entry which is preliminary data.</text>
</comment>
<organism evidence="2 3">
    <name type="scientific">Ensete ventricosum</name>
    <name type="common">Abyssinian banana</name>
    <name type="synonym">Musa ensete</name>
    <dbReference type="NCBI Taxonomy" id="4639"/>
    <lineage>
        <taxon>Eukaryota</taxon>
        <taxon>Viridiplantae</taxon>
        <taxon>Streptophyta</taxon>
        <taxon>Embryophyta</taxon>
        <taxon>Tracheophyta</taxon>
        <taxon>Spermatophyta</taxon>
        <taxon>Magnoliopsida</taxon>
        <taxon>Liliopsida</taxon>
        <taxon>Zingiberales</taxon>
        <taxon>Musaceae</taxon>
        <taxon>Ensete</taxon>
    </lineage>
</organism>
<dbReference type="EMBL" id="JAQQAF010000009">
    <property type="protein sequence ID" value="KAJ8461554.1"/>
    <property type="molecule type" value="Genomic_DNA"/>
</dbReference>
<reference evidence="2 3" key="1">
    <citation type="submission" date="2022-12" db="EMBL/GenBank/DDBJ databases">
        <title>Chromosome-scale assembly of the Ensete ventricosum genome.</title>
        <authorList>
            <person name="Dussert Y."/>
            <person name="Stocks J."/>
            <person name="Wendawek A."/>
            <person name="Woldeyes F."/>
            <person name="Nichols R.A."/>
            <person name="Borrell J.S."/>
        </authorList>
    </citation>
    <scope>NUCLEOTIDE SEQUENCE [LARGE SCALE GENOMIC DNA]</scope>
    <source>
        <strain evidence="3">cv. Maze</strain>
        <tissue evidence="2">Seeds</tissue>
    </source>
</reference>
<feature type="coiled-coil region" evidence="1">
    <location>
        <begin position="296"/>
        <end position="330"/>
    </location>
</feature>
<keyword evidence="1" id="KW-0175">Coiled coil</keyword>
<evidence type="ECO:0000256" key="1">
    <source>
        <dbReference type="SAM" id="Coils"/>
    </source>
</evidence>
<protein>
    <submittedName>
        <fullName evidence="2">Uncharacterized protein</fullName>
    </submittedName>
</protein>
<evidence type="ECO:0000313" key="3">
    <source>
        <dbReference type="Proteomes" id="UP001222027"/>
    </source>
</evidence>